<feature type="non-terminal residue" evidence="1">
    <location>
        <position position="75"/>
    </location>
</feature>
<evidence type="ECO:0000313" key="2">
    <source>
        <dbReference type="Proteomes" id="UP000473571"/>
    </source>
</evidence>
<protein>
    <submittedName>
        <fullName evidence="1">DUF2591 domain-containing protein</fullName>
    </submittedName>
</protein>
<dbReference type="RefSeq" id="WP_151007052.1">
    <property type="nucleotide sequence ID" value="NZ_VZOL01000928.1"/>
</dbReference>
<dbReference type="Proteomes" id="UP000473571">
    <property type="component" value="Unassembled WGS sequence"/>
</dbReference>
<name>A0A6L3N6Z2_9BURK</name>
<dbReference type="AlphaFoldDB" id="A0A6L3N6Z2"/>
<sequence>MQVEDLTGAALDYWVAMAEDYDGPRVDASGCTVVREPGGAPVPFAPSLSWVDGGPIVERLPFAAFERDGAHGPWR</sequence>
<organism evidence="1 2">
    <name type="scientific">Burkholderia territorii</name>
    <dbReference type="NCBI Taxonomy" id="1503055"/>
    <lineage>
        <taxon>Bacteria</taxon>
        <taxon>Pseudomonadati</taxon>
        <taxon>Pseudomonadota</taxon>
        <taxon>Betaproteobacteria</taxon>
        <taxon>Burkholderiales</taxon>
        <taxon>Burkholderiaceae</taxon>
        <taxon>Burkholderia</taxon>
        <taxon>Burkholderia cepacia complex</taxon>
    </lineage>
</organism>
<dbReference type="InterPro" id="IPR019701">
    <property type="entry name" value="Phage_P22_NinX"/>
</dbReference>
<reference evidence="1 2" key="1">
    <citation type="submission" date="2019-09" db="EMBL/GenBank/DDBJ databases">
        <title>Draft genome sequences of 48 bacterial type strains from the CCUG.</title>
        <authorList>
            <person name="Tunovic T."/>
            <person name="Pineiro-Iglesias B."/>
            <person name="Unosson C."/>
            <person name="Inganas E."/>
            <person name="Ohlen M."/>
            <person name="Cardew S."/>
            <person name="Jensie-Markopoulos S."/>
            <person name="Salva-Serra F."/>
            <person name="Jaen-Luchoro D."/>
            <person name="Karlsson R."/>
            <person name="Svensson-Stadler L."/>
            <person name="Chun J."/>
            <person name="Moore E."/>
        </authorList>
    </citation>
    <scope>NUCLEOTIDE SEQUENCE [LARGE SCALE GENOMIC DNA]</scope>
    <source>
        <strain evidence="1 2">CCUG 65687</strain>
    </source>
</reference>
<proteinExistence type="predicted"/>
<dbReference type="EMBL" id="VZOL01000928">
    <property type="protein sequence ID" value="KAB0645743.1"/>
    <property type="molecule type" value="Genomic_DNA"/>
</dbReference>
<accession>A0A6L3N6Z2</accession>
<gene>
    <name evidence="1" type="ORF">F7R13_31985</name>
</gene>
<comment type="caution">
    <text evidence="1">The sequence shown here is derived from an EMBL/GenBank/DDBJ whole genome shotgun (WGS) entry which is preliminary data.</text>
</comment>
<evidence type="ECO:0000313" key="1">
    <source>
        <dbReference type="EMBL" id="KAB0645743.1"/>
    </source>
</evidence>
<dbReference type="Pfam" id="PF10765">
    <property type="entry name" value="Phage_P22_NinX"/>
    <property type="match status" value="1"/>
</dbReference>